<evidence type="ECO:0000256" key="9">
    <source>
        <dbReference type="HAMAP-Rule" id="MF_00812"/>
    </source>
</evidence>
<feature type="binding site" evidence="9">
    <location>
        <position position="63"/>
    </location>
    <ligand>
        <name>S-adenosyl-L-methionine</name>
        <dbReference type="ChEBI" id="CHEBI:59789"/>
    </ligand>
</feature>
<comment type="catalytic activity">
    <reaction evidence="1 9">
        <text>S-adenosyl-L-methionine + a thiopurine = S-adenosyl-L-homocysteine + a thiopurine S-methylether.</text>
        <dbReference type="EC" id="2.1.1.67"/>
    </reaction>
</comment>
<dbReference type="InterPro" id="IPR008854">
    <property type="entry name" value="TPMT"/>
</dbReference>
<comment type="caution">
    <text evidence="10">The sequence shown here is derived from an EMBL/GenBank/DDBJ whole genome shotgun (WGS) entry which is preliminary data.</text>
</comment>
<dbReference type="SUPFAM" id="SSF53335">
    <property type="entry name" value="S-adenosyl-L-methionine-dependent methyltransferases"/>
    <property type="match status" value="1"/>
</dbReference>
<dbReference type="RefSeq" id="WP_083477308.1">
    <property type="nucleotide sequence ID" value="NZ_LKHV02000001.1"/>
</dbReference>
<dbReference type="GO" id="GO:0032259">
    <property type="term" value="P:methylation"/>
    <property type="evidence" value="ECO:0007669"/>
    <property type="project" value="UniProtKB-KW"/>
</dbReference>
<dbReference type="Proteomes" id="UP000051494">
    <property type="component" value="Unassembled WGS sequence"/>
</dbReference>
<dbReference type="FunFam" id="3.40.50.150:FF:000101">
    <property type="entry name" value="Thiopurine S-methyltransferase"/>
    <property type="match status" value="1"/>
</dbReference>
<dbReference type="InterPro" id="IPR025835">
    <property type="entry name" value="Thiopurine_S-MeTrfase"/>
</dbReference>
<gene>
    <name evidence="10" type="primary">tmpT</name>
    <name evidence="9" type="synonym">tpm</name>
    <name evidence="10" type="ORF">CC99x_010265</name>
</gene>
<dbReference type="InterPro" id="IPR029063">
    <property type="entry name" value="SAM-dependent_MTases_sf"/>
</dbReference>
<evidence type="ECO:0000313" key="11">
    <source>
        <dbReference type="Proteomes" id="UP000051494"/>
    </source>
</evidence>
<comment type="similarity">
    <text evidence="3 9">Belongs to the class I-like SAM-binding methyltransferase superfamily. TPMT family.</text>
</comment>
<evidence type="ECO:0000256" key="7">
    <source>
        <dbReference type="ARBA" id="ARBA00022679"/>
    </source>
</evidence>
<dbReference type="GO" id="GO:0010038">
    <property type="term" value="P:response to metal ion"/>
    <property type="evidence" value="ECO:0007669"/>
    <property type="project" value="InterPro"/>
</dbReference>
<dbReference type="InterPro" id="IPR022474">
    <property type="entry name" value="Thiopur_S-MeTfrase_Se/Te_detox"/>
</dbReference>
<comment type="subcellular location">
    <subcellularLocation>
        <location evidence="2 9">Cytoplasm</location>
    </subcellularLocation>
</comment>
<dbReference type="PANTHER" id="PTHR10259">
    <property type="entry name" value="THIOPURINE S-METHYLTRANSFERASE"/>
    <property type="match status" value="1"/>
</dbReference>
<evidence type="ECO:0000256" key="1">
    <source>
        <dbReference type="ARBA" id="ARBA00000903"/>
    </source>
</evidence>
<feature type="binding site" evidence="9">
    <location>
        <position position="28"/>
    </location>
    <ligand>
        <name>S-adenosyl-L-methionine</name>
        <dbReference type="ChEBI" id="CHEBI:59789"/>
    </ligand>
</feature>
<name>A0AAE3HRG7_9GAMM</name>
<dbReference type="Gene3D" id="3.40.50.150">
    <property type="entry name" value="Vaccinia Virus protein VP39"/>
    <property type="match status" value="1"/>
</dbReference>
<accession>A0AAE3HRG7</accession>
<keyword evidence="8 9" id="KW-0949">S-adenosyl-L-methionine</keyword>
<evidence type="ECO:0000256" key="4">
    <source>
        <dbReference type="ARBA" id="ARBA00011905"/>
    </source>
</evidence>
<evidence type="ECO:0000256" key="3">
    <source>
        <dbReference type="ARBA" id="ARBA00008145"/>
    </source>
</evidence>
<evidence type="ECO:0000313" key="10">
    <source>
        <dbReference type="EMBL" id="MCS5709288.1"/>
    </source>
</evidence>
<dbReference type="GO" id="GO:0008119">
    <property type="term" value="F:thiopurine S-methyltransferase activity"/>
    <property type="evidence" value="ECO:0007669"/>
    <property type="project" value="UniProtKB-UniRule"/>
</dbReference>
<evidence type="ECO:0000256" key="2">
    <source>
        <dbReference type="ARBA" id="ARBA00004496"/>
    </source>
</evidence>
<sequence length="235" mass="27165">MINKCSSITPQQLSRERSMHKEFWHNRWQKNEIGFDQEQPNTLLQNYFHHLKLKPNARIFVPLCGKSVDMVWLAEQGYQVIGVELNLQACELFFKHYQIPYQETKIEDYTIFTAKNIRLFAGDYFQVSKEMIGSIDAIYDRAALVALPAEMRDGYVEKTLSLMQAHTQILLITAGYNQAIMQGPPFSIDDAEVHRLFDAHLNIQSLHNQPAHIPSHLQARGLTEAIEMVYQLSND</sequence>
<dbReference type="NCBIfam" id="TIGR03840">
    <property type="entry name" value="TMPT_Se_Te"/>
    <property type="match status" value="1"/>
</dbReference>
<dbReference type="EMBL" id="LKHV02000001">
    <property type="protein sequence ID" value="MCS5709288.1"/>
    <property type="molecule type" value="Genomic_DNA"/>
</dbReference>
<keyword evidence="6 9" id="KW-0489">Methyltransferase</keyword>
<feature type="binding site" evidence="9">
    <location>
        <position position="84"/>
    </location>
    <ligand>
        <name>S-adenosyl-L-methionine</name>
        <dbReference type="ChEBI" id="CHEBI:59789"/>
    </ligand>
</feature>
<dbReference type="NCBIfam" id="NF009732">
    <property type="entry name" value="PRK13255.1"/>
    <property type="match status" value="1"/>
</dbReference>
<dbReference type="EC" id="2.1.1.67" evidence="4 9"/>
<evidence type="ECO:0000256" key="6">
    <source>
        <dbReference type="ARBA" id="ARBA00022603"/>
    </source>
</evidence>
<organism evidence="10 11">
    <name type="scientific">Candidatus Berkiella cookevillensis</name>
    <dbReference type="NCBI Taxonomy" id="437022"/>
    <lineage>
        <taxon>Bacteria</taxon>
        <taxon>Pseudomonadati</taxon>
        <taxon>Pseudomonadota</taxon>
        <taxon>Gammaproteobacteria</taxon>
        <taxon>Candidatus Berkiellales</taxon>
        <taxon>Candidatus Berkiellaceae</taxon>
        <taxon>Candidatus Berkiella</taxon>
    </lineage>
</organism>
<protein>
    <recommendedName>
        <fullName evidence="4 9">Thiopurine S-methyltransferase</fullName>
        <ecNumber evidence="4 9">2.1.1.67</ecNumber>
    </recommendedName>
    <alternativeName>
        <fullName evidence="9">Thiopurine methyltransferase</fullName>
    </alternativeName>
</protein>
<dbReference type="PANTHER" id="PTHR10259:SF11">
    <property type="entry name" value="THIOPURINE S-METHYLTRANSFERASE"/>
    <property type="match status" value="1"/>
</dbReference>
<feature type="binding site" evidence="9">
    <location>
        <position position="141"/>
    </location>
    <ligand>
        <name>S-adenosyl-L-methionine</name>
        <dbReference type="ChEBI" id="CHEBI:59789"/>
    </ligand>
</feature>
<dbReference type="Pfam" id="PF05724">
    <property type="entry name" value="TPMT"/>
    <property type="match status" value="1"/>
</dbReference>
<keyword evidence="7 9" id="KW-0808">Transferase</keyword>
<dbReference type="HAMAP" id="MF_00812">
    <property type="entry name" value="Thiopur_methtran"/>
    <property type="match status" value="1"/>
</dbReference>
<keyword evidence="5 9" id="KW-0963">Cytoplasm</keyword>
<dbReference type="PROSITE" id="PS51585">
    <property type="entry name" value="SAM_MT_TPMT"/>
    <property type="match status" value="1"/>
</dbReference>
<reference evidence="10" key="2">
    <citation type="submission" date="2021-06" db="EMBL/GenBank/DDBJ databases">
        <title>Genomic Description and Analysis of Intracellular Bacteria, Candidatus Berkiella cookevillensis and Candidatus Berkiella aquae.</title>
        <authorList>
            <person name="Kidane D.T."/>
            <person name="Mehari Y.T."/>
            <person name="Rice F.C."/>
            <person name="Arivett B.A."/>
            <person name="Farone A.L."/>
            <person name="Berk S.G."/>
            <person name="Farone M.B."/>
        </authorList>
    </citation>
    <scope>NUCLEOTIDE SEQUENCE</scope>
    <source>
        <strain evidence="10">CC99</strain>
    </source>
</reference>
<proteinExistence type="inferred from homology"/>
<dbReference type="PIRSF" id="PIRSF023956">
    <property type="entry name" value="Thiopurine_S-methyltransferase"/>
    <property type="match status" value="1"/>
</dbReference>
<keyword evidence="11" id="KW-1185">Reference proteome</keyword>
<dbReference type="AlphaFoldDB" id="A0AAE3HRG7"/>
<evidence type="ECO:0000256" key="8">
    <source>
        <dbReference type="ARBA" id="ARBA00022691"/>
    </source>
</evidence>
<dbReference type="GO" id="GO:0005737">
    <property type="term" value="C:cytoplasm"/>
    <property type="evidence" value="ECO:0007669"/>
    <property type="project" value="UniProtKB-SubCell"/>
</dbReference>
<reference evidence="10" key="1">
    <citation type="journal article" date="2016" name="Genome Announc.">
        <title>Draft Genome Sequences of Two Novel Amoeba-Resistant Intranuclear Bacteria, 'Candidatus Berkiella cookevillensis' and 'Candidatus Berkiella aquae'.</title>
        <authorList>
            <person name="Mehari Y.T."/>
            <person name="Arivett B.A."/>
            <person name="Farone A.L."/>
            <person name="Gunderson J.H."/>
            <person name="Farone M.B."/>
        </authorList>
    </citation>
    <scope>NUCLEOTIDE SEQUENCE</scope>
    <source>
        <strain evidence="10">CC99</strain>
    </source>
</reference>
<evidence type="ECO:0000256" key="5">
    <source>
        <dbReference type="ARBA" id="ARBA00022490"/>
    </source>
</evidence>